<dbReference type="PROSITE" id="PS50072">
    <property type="entry name" value="CSA_PPIASE_2"/>
    <property type="match status" value="1"/>
</dbReference>
<dbReference type="Pfam" id="PF00160">
    <property type="entry name" value="Pro_isomerase"/>
    <property type="match status" value="1"/>
</dbReference>
<dbReference type="SUPFAM" id="SSF50891">
    <property type="entry name" value="Cyclophilin-like"/>
    <property type="match status" value="1"/>
</dbReference>
<evidence type="ECO:0000256" key="4">
    <source>
        <dbReference type="ARBA" id="ARBA00023235"/>
    </source>
</evidence>
<dbReference type="PANTHER" id="PTHR45625:SF4">
    <property type="entry name" value="PEPTIDYLPROLYL ISOMERASE DOMAIN AND WD REPEAT-CONTAINING PROTEIN 1"/>
    <property type="match status" value="1"/>
</dbReference>
<evidence type="ECO:0000259" key="6">
    <source>
        <dbReference type="PROSITE" id="PS50072"/>
    </source>
</evidence>
<dbReference type="PRINTS" id="PR00153">
    <property type="entry name" value="CSAPPISMRASE"/>
</dbReference>
<dbReference type="PROSITE" id="PS00170">
    <property type="entry name" value="CSA_PPIASE_1"/>
    <property type="match status" value="1"/>
</dbReference>
<dbReference type="InterPro" id="IPR029000">
    <property type="entry name" value="Cyclophilin-like_dom_sf"/>
</dbReference>
<protein>
    <recommendedName>
        <fullName evidence="5">Peptidyl-prolyl cis-trans isomerase</fullName>
        <shortName evidence="5">PPIase</shortName>
        <ecNumber evidence="5">5.2.1.8</ecNumber>
    </recommendedName>
</protein>
<dbReference type="InterPro" id="IPR002130">
    <property type="entry name" value="Cyclophilin-type_PPIase_dom"/>
</dbReference>
<dbReference type="CDD" id="cd00317">
    <property type="entry name" value="cyclophilin"/>
    <property type="match status" value="1"/>
</dbReference>
<organism evidence="7 8">
    <name type="scientific">Gehongia tenuis</name>
    <dbReference type="NCBI Taxonomy" id="2763655"/>
    <lineage>
        <taxon>Bacteria</taxon>
        <taxon>Bacillati</taxon>
        <taxon>Bacillota</taxon>
        <taxon>Clostridia</taxon>
        <taxon>Christensenellales</taxon>
        <taxon>Christensenellaceae</taxon>
        <taxon>Gehongia</taxon>
    </lineage>
</organism>
<comment type="catalytic activity">
    <reaction evidence="5">
        <text>[protein]-peptidylproline (omega=180) = [protein]-peptidylproline (omega=0)</text>
        <dbReference type="Rhea" id="RHEA:16237"/>
        <dbReference type="Rhea" id="RHEA-COMP:10747"/>
        <dbReference type="Rhea" id="RHEA-COMP:10748"/>
        <dbReference type="ChEBI" id="CHEBI:83833"/>
        <dbReference type="ChEBI" id="CHEBI:83834"/>
        <dbReference type="EC" id="5.2.1.8"/>
    </reaction>
</comment>
<dbReference type="InterPro" id="IPR020892">
    <property type="entry name" value="Cyclophilin-type_PPIase_CS"/>
</dbReference>
<dbReference type="GO" id="GO:0003755">
    <property type="term" value="F:peptidyl-prolyl cis-trans isomerase activity"/>
    <property type="evidence" value="ECO:0007669"/>
    <property type="project" value="UniProtKB-UniRule"/>
</dbReference>
<evidence type="ECO:0000313" key="8">
    <source>
        <dbReference type="Proteomes" id="UP000623172"/>
    </source>
</evidence>
<feature type="domain" description="PPIase cyclophilin-type" evidence="6">
    <location>
        <begin position="29"/>
        <end position="175"/>
    </location>
</feature>
<dbReference type="AlphaFoldDB" id="A0A926D610"/>
<keyword evidence="8" id="KW-1185">Reference proteome</keyword>
<dbReference type="EMBL" id="JACRSR010000002">
    <property type="protein sequence ID" value="MBC8531509.1"/>
    <property type="molecule type" value="Genomic_DNA"/>
</dbReference>
<dbReference type="Gene3D" id="2.40.100.10">
    <property type="entry name" value="Cyclophilin-like"/>
    <property type="match status" value="1"/>
</dbReference>
<proteinExistence type="inferred from homology"/>
<dbReference type="PANTHER" id="PTHR45625">
    <property type="entry name" value="PEPTIDYL-PROLYL CIS-TRANS ISOMERASE-RELATED"/>
    <property type="match status" value="1"/>
</dbReference>
<keyword evidence="4 5" id="KW-0413">Isomerase</keyword>
<comment type="similarity">
    <text evidence="2 5">Belongs to the cyclophilin-type PPIase family.</text>
</comment>
<dbReference type="InterPro" id="IPR044666">
    <property type="entry name" value="Cyclophilin_A-like"/>
</dbReference>
<dbReference type="Proteomes" id="UP000623172">
    <property type="component" value="Unassembled WGS sequence"/>
</dbReference>
<sequence>MLALFGAGCGGKDTKNPIATLELKNGKTIKMELFKDAAPETVANFIELAECGFYDDLTFHRVVPGFVVQAGDPKGDSSGGPGYTIKGEFSANGVDNPTEHVRGVVSMARREDDYDSAGSQFFICLADSPQLNGLYAAFGRVMDDESMAVVDDMATLTVDANGKPASPPVIKTIKIEK</sequence>
<gene>
    <name evidence="7" type="ORF">H8696_06565</name>
</gene>
<evidence type="ECO:0000256" key="2">
    <source>
        <dbReference type="ARBA" id="ARBA00007365"/>
    </source>
</evidence>
<reference evidence="7" key="1">
    <citation type="submission" date="2020-08" db="EMBL/GenBank/DDBJ databases">
        <title>Genome public.</title>
        <authorList>
            <person name="Liu C."/>
            <person name="Sun Q."/>
        </authorList>
    </citation>
    <scope>NUCLEOTIDE SEQUENCE</scope>
    <source>
        <strain evidence="7">NSJ-53</strain>
    </source>
</reference>
<evidence type="ECO:0000256" key="1">
    <source>
        <dbReference type="ARBA" id="ARBA00002388"/>
    </source>
</evidence>
<accession>A0A926D610</accession>
<dbReference type="EC" id="5.2.1.8" evidence="5"/>
<dbReference type="InterPro" id="IPR024936">
    <property type="entry name" value="Cyclophilin-type_PPIase"/>
</dbReference>
<keyword evidence="3 5" id="KW-0697">Rotamase</keyword>
<evidence type="ECO:0000313" key="7">
    <source>
        <dbReference type="EMBL" id="MBC8531509.1"/>
    </source>
</evidence>
<dbReference type="GO" id="GO:0006457">
    <property type="term" value="P:protein folding"/>
    <property type="evidence" value="ECO:0007669"/>
    <property type="project" value="InterPro"/>
</dbReference>
<comment type="function">
    <text evidence="1 5">PPIases accelerate the folding of proteins. It catalyzes the cis-trans isomerization of proline imidic peptide bonds in oligopeptides.</text>
</comment>
<name>A0A926D610_9FIRM</name>
<evidence type="ECO:0000256" key="3">
    <source>
        <dbReference type="ARBA" id="ARBA00023110"/>
    </source>
</evidence>
<comment type="caution">
    <text evidence="7">The sequence shown here is derived from an EMBL/GenBank/DDBJ whole genome shotgun (WGS) entry which is preliminary data.</text>
</comment>
<evidence type="ECO:0000256" key="5">
    <source>
        <dbReference type="RuleBase" id="RU363019"/>
    </source>
</evidence>
<dbReference type="PIRSF" id="PIRSF001467">
    <property type="entry name" value="Peptidylpro_ismrse"/>
    <property type="match status" value="1"/>
</dbReference>